<keyword evidence="1" id="KW-0812">Transmembrane</keyword>
<keyword evidence="3" id="KW-1185">Reference proteome</keyword>
<feature type="transmembrane region" description="Helical" evidence="1">
    <location>
        <begin position="209"/>
        <end position="228"/>
    </location>
</feature>
<name>A0ABY9GUE3_9PSED</name>
<keyword evidence="1" id="KW-0472">Membrane</keyword>
<dbReference type="EMBL" id="CP117430">
    <property type="protein sequence ID" value="WLI19338.1"/>
    <property type="molecule type" value="Genomic_DNA"/>
</dbReference>
<feature type="transmembrane region" description="Helical" evidence="1">
    <location>
        <begin position="151"/>
        <end position="171"/>
    </location>
</feature>
<dbReference type="Proteomes" id="UP001230768">
    <property type="component" value="Chromosome"/>
</dbReference>
<feature type="transmembrane region" description="Helical" evidence="1">
    <location>
        <begin position="121"/>
        <end position="139"/>
    </location>
</feature>
<accession>A0ABY9GUE3</accession>
<proteinExistence type="predicted"/>
<protein>
    <recommendedName>
        <fullName evidence="4">Yip1 domain-containing protein</fullName>
    </recommendedName>
</protein>
<feature type="transmembrane region" description="Helical" evidence="1">
    <location>
        <begin position="59"/>
        <end position="79"/>
    </location>
</feature>
<sequence>MIKVEQQLESIHQELRGSVQDLTQEEQKSLKYYIRDIHQRLSEWLSVQGNEKDERSYEISWALGLVGTVGVLLAITRSAGSDIDWVREHTLAFRLWAVVLCTLFVGVSLERSAVVRSLWGFTITKFLVSIILSGVVLYARGKAAGYINGVFHIDASALPFTFVFTTALLVLKLLLPFVLTVALIFLLVHALIVAGWLKGKVDGNTATAAPLFSLLSAFVFGVILYFGWSWSGNQIADSRVPEKVYLMAHTLDFNYSHECANVAATRPVLFLGPAQESVLVAPEKLADFSFTDFFEGGVKVPTSFVRQRCDYKPAWAVDESN</sequence>
<organism evidence="2 3">
    <name type="scientific">Pseudomonas wuhanensis</name>
    <dbReference type="NCBI Taxonomy" id="2954098"/>
    <lineage>
        <taxon>Bacteria</taxon>
        <taxon>Pseudomonadati</taxon>
        <taxon>Pseudomonadota</taxon>
        <taxon>Gammaproteobacteria</taxon>
        <taxon>Pseudomonadales</taxon>
        <taxon>Pseudomonadaceae</taxon>
        <taxon>Pseudomonas</taxon>
    </lineage>
</organism>
<evidence type="ECO:0000256" key="1">
    <source>
        <dbReference type="SAM" id="Phobius"/>
    </source>
</evidence>
<gene>
    <name evidence="2" type="ORF">PSH88_04635</name>
</gene>
<keyword evidence="1" id="KW-1133">Transmembrane helix</keyword>
<evidence type="ECO:0008006" key="4">
    <source>
        <dbReference type="Google" id="ProtNLM"/>
    </source>
</evidence>
<evidence type="ECO:0000313" key="3">
    <source>
        <dbReference type="Proteomes" id="UP001230768"/>
    </source>
</evidence>
<dbReference type="RefSeq" id="WP_305425123.1">
    <property type="nucleotide sequence ID" value="NZ_CP117430.1"/>
</dbReference>
<feature type="transmembrane region" description="Helical" evidence="1">
    <location>
        <begin position="177"/>
        <end position="197"/>
    </location>
</feature>
<feature type="transmembrane region" description="Helical" evidence="1">
    <location>
        <begin position="91"/>
        <end position="109"/>
    </location>
</feature>
<evidence type="ECO:0000313" key="2">
    <source>
        <dbReference type="EMBL" id="WLI19338.1"/>
    </source>
</evidence>
<reference evidence="2 3" key="1">
    <citation type="submission" date="2023-02" db="EMBL/GenBank/DDBJ databases">
        <title>Evolution of Hrp T3SS in non-pathogenic Pseudomonas fluorescens.</title>
        <authorList>
            <person name="Liao K."/>
            <person name="Wei H."/>
            <person name="Gu Y."/>
        </authorList>
    </citation>
    <scope>NUCLEOTIDE SEQUENCE [LARGE SCALE GENOMIC DNA]</scope>
    <source>
        <strain evidence="2 3">FP607</strain>
    </source>
</reference>